<evidence type="ECO:0000259" key="6">
    <source>
        <dbReference type="PROSITE" id="PS50801"/>
    </source>
</evidence>
<dbReference type="InterPro" id="IPR036513">
    <property type="entry name" value="STAS_dom_sf"/>
</dbReference>
<dbReference type="Pfam" id="PF01740">
    <property type="entry name" value="STAS"/>
    <property type="match status" value="1"/>
</dbReference>
<dbReference type="Pfam" id="PF00916">
    <property type="entry name" value="Sulfate_transp"/>
    <property type="match status" value="1"/>
</dbReference>
<feature type="transmembrane region" description="Helical" evidence="5">
    <location>
        <begin position="336"/>
        <end position="367"/>
    </location>
</feature>
<evidence type="ECO:0000256" key="1">
    <source>
        <dbReference type="ARBA" id="ARBA00004141"/>
    </source>
</evidence>
<dbReference type="InterPro" id="IPR002645">
    <property type="entry name" value="STAS_dom"/>
</dbReference>
<comment type="subcellular location">
    <subcellularLocation>
        <location evidence="1">Membrane</location>
        <topology evidence="1">Multi-pass membrane protein</topology>
    </subcellularLocation>
</comment>
<dbReference type="EMBL" id="CP041730">
    <property type="protein sequence ID" value="QDQ28572.1"/>
    <property type="molecule type" value="Genomic_DNA"/>
</dbReference>
<feature type="transmembrane region" description="Helical" evidence="5">
    <location>
        <begin position="208"/>
        <end position="228"/>
    </location>
</feature>
<feature type="transmembrane region" description="Helical" evidence="5">
    <location>
        <begin position="170"/>
        <end position="187"/>
    </location>
</feature>
<evidence type="ECO:0000256" key="2">
    <source>
        <dbReference type="ARBA" id="ARBA00022692"/>
    </source>
</evidence>
<dbReference type="CDD" id="cd07042">
    <property type="entry name" value="STAS_SulP_like_sulfate_transporter"/>
    <property type="match status" value="1"/>
</dbReference>
<feature type="transmembrane region" description="Helical" evidence="5">
    <location>
        <begin position="388"/>
        <end position="419"/>
    </location>
</feature>
<feature type="domain" description="STAS" evidence="6">
    <location>
        <begin position="442"/>
        <end position="555"/>
    </location>
</feature>
<gene>
    <name evidence="7" type="primary">sulP</name>
    <name evidence="7" type="ORF">FNU76_20680</name>
</gene>
<dbReference type="PANTHER" id="PTHR11814">
    <property type="entry name" value="SULFATE TRANSPORTER"/>
    <property type="match status" value="1"/>
</dbReference>
<proteinExistence type="predicted"/>
<dbReference type="NCBIfam" id="TIGR00815">
    <property type="entry name" value="sulP"/>
    <property type="match status" value="1"/>
</dbReference>
<keyword evidence="3 5" id="KW-1133">Transmembrane helix</keyword>
<keyword evidence="4 5" id="KW-0472">Membrane</keyword>
<evidence type="ECO:0000256" key="3">
    <source>
        <dbReference type="ARBA" id="ARBA00022989"/>
    </source>
</evidence>
<dbReference type="SUPFAM" id="SSF52091">
    <property type="entry name" value="SpoIIaa-like"/>
    <property type="match status" value="1"/>
</dbReference>
<feature type="transmembrane region" description="Helical" evidence="5">
    <location>
        <begin position="294"/>
        <end position="316"/>
    </location>
</feature>
<dbReference type="PROSITE" id="PS50801">
    <property type="entry name" value="STAS"/>
    <property type="match status" value="1"/>
</dbReference>
<feature type="transmembrane region" description="Helical" evidence="5">
    <location>
        <begin position="117"/>
        <end position="140"/>
    </location>
</feature>
<keyword evidence="2 5" id="KW-0812">Transmembrane</keyword>
<name>A0A516SK85_9NEIS</name>
<evidence type="ECO:0000313" key="8">
    <source>
        <dbReference type="Proteomes" id="UP000317550"/>
    </source>
</evidence>
<dbReference type="InterPro" id="IPR001902">
    <property type="entry name" value="SLC26A/SulP_fam"/>
</dbReference>
<dbReference type="GO" id="GO:0055085">
    <property type="term" value="P:transmembrane transport"/>
    <property type="evidence" value="ECO:0007669"/>
    <property type="project" value="InterPro"/>
</dbReference>
<sequence>MPSWLKNYRRSDLPHDLVASLTLLVLLIPQGLAYALLAGLPPQAGLYASIVPVLVYALLGSSATLSVGPAALPSLMTATALAGMALPGGGDYIALAALVALLSGLLRLLLGLLRFGFVANFLSQSVVGGFVSGSAMLIVLSQLPQLFGVTAHGSTAWEIGGKLLAALPDTNRSSLSLSLAALFLLFAGKRWSKPLLYKIGLSEQRADLLAKAFPIVVVALGGAAVALLDLPVRVVGQLPAGLPPLAMPTLSLAGLPALLPAVLAIALVGFVDSFSIAQSLALKRRESVDPDRELLALGLANTAAGLTGGFPVSASFGRSAANELAGARSQLAGVLAAAWIALVLVACTGLFASLPLAVLSATIVMAVSQMMDLSILRLAWRYDRRDVAVYLATWLGVLLLGVVDAILLGVGMSLALFIWRTSQPHMAVLGRVAGTEHYRNILRYEAETDPKVLAVRVDESLYFANIRFVRSRLVGLLSTRPQTRSLLLVLSAVNAIDVSALQGLRELNRGLREQGVQLHLAVVKGPVMDLLKQSGFLEELSGAVHLSTHAAMQALKTIAMEVPDYAI</sequence>
<dbReference type="InterPro" id="IPR011547">
    <property type="entry name" value="SLC26A/SulP_dom"/>
</dbReference>
<organism evidence="7 8">
    <name type="scientific">Chitinimonas arctica</name>
    <dbReference type="NCBI Taxonomy" id="2594795"/>
    <lineage>
        <taxon>Bacteria</taxon>
        <taxon>Pseudomonadati</taxon>
        <taxon>Pseudomonadota</taxon>
        <taxon>Betaproteobacteria</taxon>
        <taxon>Neisseriales</taxon>
        <taxon>Chitinibacteraceae</taxon>
        <taxon>Chitinimonas</taxon>
    </lineage>
</organism>
<evidence type="ECO:0000313" key="7">
    <source>
        <dbReference type="EMBL" id="QDQ28572.1"/>
    </source>
</evidence>
<feature type="transmembrane region" description="Helical" evidence="5">
    <location>
        <begin position="92"/>
        <end position="110"/>
    </location>
</feature>
<dbReference type="OrthoDB" id="9769739at2"/>
<dbReference type="GO" id="GO:0016020">
    <property type="term" value="C:membrane"/>
    <property type="evidence" value="ECO:0007669"/>
    <property type="project" value="UniProtKB-SubCell"/>
</dbReference>
<dbReference type="RefSeq" id="WP_144279955.1">
    <property type="nucleotide sequence ID" value="NZ_CP041730.1"/>
</dbReference>
<accession>A0A516SK85</accession>
<dbReference type="Gene3D" id="3.30.750.24">
    <property type="entry name" value="STAS domain"/>
    <property type="match status" value="1"/>
</dbReference>
<dbReference type="KEGG" id="cari:FNU76_20680"/>
<evidence type="ECO:0000256" key="4">
    <source>
        <dbReference type="ARBA" id="ARBA00023136"/>
    </source>
</evidence>
<keyword evidence="8" id="KW-1185">Reference proteome</keyword>
<protein>
    <submittedName>
        <fullName evidence="7">Sulfate permease</fullName>
    </submittedName>
</protein>
<dbReference type="Proteomes" id="UP000317550">
    <property type="component" value="Chromosome"/>
</dbReference>
<dbReference type="AlphaFoldDB" id="A0A516SK85"/>
<reference evidence="8" key="1">
    <citation type="submission" date="2019-07" db="EMBL/GenBank/DDBJ databases">
        <title>Chitinimonas sp. nov., isolated from Ny-Alesund, arctica soil.</title>
        <authorList>
            <person name="Xu Q."/>
            <person name="Peng F."/>
        </authorList>
    </citation>
    <scope>NUCLEOTIDE SEQUENCE [LARGE SCALE GENOMIC DNA]</scope>
    <source>
        <strain evidence="8">R3-44</strain>
    </source>
</reference>
<feature type="transmembrane region" description="Helical" evidence="5">
    <location>
        <begin position="257"/>
        <end position="282"/>
    </location>
</feature>
<evidence type="ECO:0000256" key="5">
    <source>
        <dbReference type="SAM" id="Phobius"/>
    </source>
</evidence>